<dbReference type="InterPro" id="IPR051240">
    <property type="entry name" value="Mito_RNA-Proc/Resp"/>
</dbReference>
<feature type="compositionally biased region" description="Pro residues" evidence="3">
    <location>
        <begin position="781"/>
        <end position="792"/>
    </location>
</feature>
<sequence length="905" mass="101162">MTILSALSWRACLALCRVHALSAPALSARQRVFGSRSSLLRAHSTETDASLPEATGESDAPAVTASELAATDQPDQPNQPASLIDRLRHVPVRAHGALESIVIKPLTPYPHRREAHNERRKAFIARAQQARLRENLRRPTLGDWRVILRNLISWTPKYTWPQNGIKVIIPQGSTKALLADHDGNVWNIKSRWRCRMTLFRPSVEAVGTEGESEGGDGDGVTSKTNPGSKSDRGAADPYIILTGQPVDLAAAVDDILKVTREVIVVKLQNGTETVLHGGQGEAARLSVSQFRFLLRPKPYVLTQRADEIPKPAEWTSESLQQYIAALTMGRVASGLSRKLYPGKASHQDVVAFQLLSVFKDPKASAVMSNMALKLALRFLVGAGATRLKSAKLIFLRAQKMGLRLDTDVYNIMAETAVKSKNMMAFQSILRLMVKRGQRPNLRTWLLFLRLIEAEEVRRYIIHSMHAKNFFVTPTAVVAVSREMARNDAYRAIQLGQDMATFLAAQRKLYGPAWWLPTVAANKVLDVFARYGKFDEAKQLVLLMLSRKRVYGKPDAVTLNTLLASCRSQNKIDRAIEFIRMFDQHGVRVADHVSFRLLMESARALRKPHLAGAIFRYAHLQQRTSFRLRRRGASLLKDDEEVERITDRIRRLWQEEPGESCKFQCRQSRKEFVTNLLLCDYQRHLAAPTEHGDEAAAANRSPDDDDDSPGEPGEPPIVGQRSQDASPGTYSGFFSWALDQASRWEPAVPLGEFLEAALARDRELHALAHEPRIEGQPREPVPDPLESPPPLPLRPRLEGRTTPARGGSEGKQDGEAGVGGEAKRENSIRIRRVSAPLRIRWLATQVEWKEKQQERLQEQANALPFGSGSESTTELLRWPPLRYRRKTAKSKGSKKAESESQGQQSG</sequence>
<feature type="compositionally biased region" description="Basic and acidic residues" evidence="3">
    <location>
        <begin position="768"/>
        <end position="780"/>
    </location>
</feature>
<evidence type="ECO:0000256" key="2">
    <source>
        <dbReference type="PROSITE-ProRule" id="PRU00708"/>
    </source>
</evidence>
<organism evidence="5 6">
    <name type="scientific">Thermothielavioides terrestris (strain ATCC 38088 / NRRL 8126)</name>
    <name type="common">Thielavia terrestris</name>
    <dbReference type="NCBI Taxonomy" id="578455"/>
    <lineage>
        <taxon>Eukaryota</taxon>
        <taxon>Fungi</taxon>
        <taxon>Dikarya</taxon>
        <taxon>Ascomycota</taxon>
        <taxon>Pezizomycotina</taxon>
        <taxon>Sordariomycetes</taxon>
        <taxon>Sordariomycetidae</taxon>
        <taxon>Sordariales</taxon>
        <taxon>Chaetomiaceae</taxon>
        <taxon>Thermothielavioides</taxon>
        <taxon>Thermothielavioides terrestris</taxon>
    </lineage>
</organism>
<protein>
    <recommendedName>
        <fullName evidence="7">Pentacotripeptide-repeat region of PRORP domain-containing protein</fullName>
    </recommendedName>
</protein>
<keyword evidence="4" id="KW-0732">Signal</keyword>
<feature type="repeat" description="PPR" evidence="2">
    <location>
        <begin position="554"/>
        <end position="588"/>
    </location>
</feature>
<feature type="region of interest" description="Disordered" evidence="3">
    <location>
        <begin position="689"/>
        <end position="725"/>
    </location>
</feature>
<dbReference type="InterPro" id="IPR011990">
    <property type="entry name" value="TPR-like_helical_dom_sf"/>
</dbReference>
<dbReference type="PANTHER" id="PTHR47933">
    <property type="entry name" value="PENTATRICOPEPTIDE REPEAT-CONTAINING PROTEIN 1, MITOCHONDRIAL"/>
    <property type="match status" value="1"/>
</dbReference>
<keyword evidence="1" id="KW-0677">Repeat</keyword>
<evidence type="ECO:0000256" key="3">
    <source>
        <dbReference type="SAM" id="MobiDB-lite"/>
    </source>
</evidence>
<feature type="chain" id="PRO_5003436692" description="Pentacotripeptide-repeat region of PRORP domain-containing protein" evidence="4">
    <location>
        <begin position="28"/>
        <end position="905"/>
    </location>
</feature>
<dbReference type="RefSeq" id="XP_003648598.1">
    <property type="nucleotide sequence ID" value="XM_003648550.1"/>
</dbReference>
<dbReference type="STRING" id="578455.G2QWQ2"/>
<feature type="region of interest" description="Disordered" evidence="3">
    <location>
        <begin position="768"/>
        <end position="826"/>
    </location>
</feature>
<dbReference type="PROSITE" id="PS51375">
    <property type="entry name" value="PPR"/>
    <property type="match status" value="1"/>
</dbReference>
<keyword evidence="6" id="KW-1185">Reference proteome</keyword>
<dbReference type="EMBL" id="CP003009">
    <property type="protein sequence ID" value="AEO62262.1"/>
    <property type="molecule type" value="Genomic_DNA"/>
</dbReference>
<dbReference type="HOGENOM" id="CLU_327878_0_0_1"/>
<gene>
    <name evidence="5" type="ORF">THITE_2106238</name>
</gene>
<feature type="signal peptide" evidence="4">
    <location>
        <begin position="1"/>
        <end position="27"/>
    </location>
</feature>
<feature type="region of interest" description="Disordered" evidence="3">
    <location>
        <begin position="43"/>
        <end position="63"/>
    </location>
</feature>
<dbReference type="InterPro" id="IPR002885">
    <property type="entry name" value="PPR_rpt"/>
</dbReference>
<evidence type="ECO:0008006" key="7">
    <source>
        <dbReference type="Google" id="ProtNLM"/>
    </source>
</evidence>
<dbReference type="KEGG" id="ttt:THITE_2106238"/>
<dbReference type="eggNOG" id="ENOG502S5GM">
    <property type="taxonomic scope" value="Eukaryota"/>
</dbReference>
<accession>G2QWQ2</accession>
<evidence type="ECO:0000256" key="4">
    <source>
        <dbReference type="SAM" id="SignalP"/>
    </source>
</evidence>
<evidence type="ECO:0000313" key="5">
    <source>
        <dbReference type="EMBL" id="AEO62262.1"/>
    </source>
</evidence>
<dbReference type="PANTHER" id="PTHR47933:SF11">
    <property type="entry name" value="PENTATRICOPEPTIDE REPEAT-CONTAINING PROTEIN 2"/>
    <property type="match status" value="1"/>
</dbReference>
<reference evidence="5 6" key="1">
    <citation type="journal article" date="2011" name="Nat. Biotechnol.">
        <title>Comparative genomic analysis of the thermophilic biomass-degrading fungi Myceliophthora thermophila and Thielavia terrestris.</title>
        <authorList>
            <person name="Berka R.M."/>
            <person name="Grigoriev I.V."/>
            <person name="Otillar R."/>
            <person name="Salamov A."/>
            <person name="Grimwood J."/>
            <person name="Reid I."/>
            <person name="Ishmael N."/>
            <person name="John T."/>
            <person name="Darmond C."/>
            <person name="Moisan M.-C."/>
            <person name="Henrissat B."/>
            <person name="Coutinho P.M."/>
            <person name="Lombard V."/>
            <person name="Natvig D.O."/>
            <person name="Lindquist E."/>
            <person name="Schmutz J."/>
            <person name="Lucas S."/>
            <person name="Harris P."/>
            <person name="Powlowski J."/>
            <person name="Bellemare A."/>
            <person name="Taylor D."/>
            <person name="Butler G."/>
            <person name="de Vries R.P."/>
            <person name="Allijn I.E."/>
            <person name="van den Brink J."/>
            <person name="Ushinsky S."/>
            <person name="Storms R."/>
            <person name="Powell A.J."/>
            <person name="Paulsen I.T."/>
            <person name="Elbourne L.D.H."/>
            <person name="Baker S.E."/>
            <person name="Magnuson J."/>
            <person name="LaBoissiere S."/>
            <person name="Clutterbuck A.J."/>
            <person name="Martinez D."/>
            <person name="Wogulis M."/>
            <person name="de Leon A.L."/>
            <person name="Rey M.W."/>
            <person name="Tsang A."/>
        </authorList>
    </citation>
    <scope>NUCLEOTIDE SEQUENCE [LARGE SCALE GENOMIC DNA]</scope>
    <source>
        <strain evidence="6">ATCC 38088 / NRRL 8126</strain>
    </source>
</reference>
<dbReference type="OrthoDB" id="185373at2759"/>
<evidence type="ECO:0000256" key="1">
    <source>
        <dbReference type="ARBA" id="ARBA00022737"/>
    </source>
</evidence>
<feature type="region of interest" description="Disordered" evidence="3">
    <location>
        <begin position="205"/>
        <end position="233"/>
    </location>
</feature>
<dbReference type="GeneID" id="11521198"/>
<dbReference type="AlphaFoldDB" id="G2QWQ2"/>
<evidence type="ECO:0000313" key="6">
    <source>
        <dbReference type="Proteomes" id="UP000008181"/>
    </source>
</evidence>
<dbReference type="Proteomes" id="UP000008181">
    <property type="component" value="Chromosome 1"/>
</dbReference>
<feature type="region of interest" description="Disordered" evidence="3">
    <location>
        <begin position="848"/>
        <end position="905"/>
    </location>
</feature>
<name>G2QWQ2_THETT</name>
<feature type="compositionally biased region" description="Basic residues" evidence="3">
    <location>
        <begin position="881"/>
        <end position="892"/>
    </location>
</feature>
<proteinExistence type="predicted"/>
<dbReference type="Gene3D" id="1.25.40.10">
    <property type="entry name" value="Tetratricopeptide repeat domain"/>
    <property type="match status" value="2"/>
</dbReference>
<dbReference type="GO" id="GO:0003729">
    <property type="term" value="F:mRNA binding"/>
    <property type="evidence" value="ECO:0007669"/>
    <property type="project" value="TreeGrafter"/>
</dbReference>